<evidence type="ECO:0000256" key="3">
    <source>
        <dbReference type="ARBA" id="ARBA00022452"/>
    </source>
</evidence>
<evidence type="ECO:0000256" key="5">
    <source>
        <dbReference type="ARBA" id="ARBA00022729"/>
    </source>
</evidence>
<dbReference type="InterPro" id="IPR036942">
    <property type="entry name" value="Beta-barrel_TonB_sf"/>
</dbReference>
<evidence type="ECO:0000313" key="12">
    <source>
        <dbReference type="EMBL" id="PKK88595.1"/>
    </source>
</evidence>
<dbReference type="InterPro" id="IPR000531">
    <property type="entry name" value="Beta-barrel_TonB"/>
</dbReference>
<evidence type="ECO:0000256" key="9">
    <source>
        <dbReference type="ARBA" id="ARBA00023237"/>
    </source>
</evidence>
<feature type="domain" description="TonB-dependent receptor-like beta-barrel" evidence="11">
    <location>
        <begin position="224"/>
        <end position="596"/>
    </location>
</feature>
<evidence type="ECO:0000256" key="2">
    <source>
        <dbReference type="ARBA" id="ARBA00022448"/>
    </source>
</evidence>
<organism evidence="12 13">
    <name type="scientific">Candidatus Wallbacteria bacterium HGW-Wallbacteria-1</name>
    <dbReference type="NCBI Taxonomy" id="2013854"/>
    <lineage>
        <taxon>Bacteria</taxon>
        <taxon>Candidatus Walliibacteriota</taxon>
    </lineage>
</organism>
<keyword evidence="5" id="KW-0732">Signal</keyword>
<gene>
    <name evidence="12" type="ORF">CVV64_18050</name>
</gene>
<sequence length="622" mass="70500">MNKGHEFNASRGFFPEDIFQSAAFSSAGDEISYFNTGSGAGNGTGRRMGHGSGSYHGTLMFGTLFFTGKALVVGSLLLMGSLVLSMTPAQARDDDSLYDLGEIKVVGRDRSRTMGDDRKATYDASSYIDRQKRLSEEKVSFIEESIAEKEHEELDLNPNSAFVSCFDVAYGSRGSSLVHLKDNFETQRESRYDVFFDGKRTATDGWREHDAASRLDLSLDVDVTTDYRTQFRFGGDVSNGKTYMTGPAGSITRTARRDDRVMQGEFGFTREYSKFSDLSFDLRYRDHDRRTIIPERLLRADHNASSLDIKTEYNLILTGKNLLSMGYRLFVDDLGRSETDSRGGLRVTEPDFSNHNFFVQRDIDLSNSAQLVLRGDYDIHSENGNFFSPKAKIKYRNYEKTELSIEGGKGVDIESYDQLLFSGDYVHLDPNQAFGTPNYSFVTFAAKHIFDEVLTGSLTLSRKNYNDYHYMEEDRGTIERLHLSYANGEVDVTSLDMNAEYKFSRKFTGKFLYSRKSADLPGNGGQAPYIPKNLFDMDLTYETGDGITFNLNETFRGNRYADAANTRELDSYVLLNAKVQLNQHENIEPYLEVRNLFDKDYEVRKGYSGEPRTFMGGIKVRF</sequence>
<reference evidence="12 13" key="1">
    <citation type="journal article" date="2017" name="ISME J.">
        <title>Potential for microbial H2 and metal transformations associated with novel bacteria and archaea in deep terrestrial subsurface sediments.</title>
        <authorList>
            <person name="Hernsdorf A.W."/>
            <person name="Amano Y."/>
            <person name="Miyakawa K."/>
            <person name="Ise K."/>
            <person name="Suzuki Y."/>
            <person name="Anantharaman K."/>
            <person name="Probst A."/>
            <person name="Burstein D."/>
            <person name="Thomas B.C."/>
            <person name="Banfield J.F."/>
        </authorList>
    </citation>
    <scope>NUCLEOTIDE SEQUENCE [LARGE SCALE GENOMIC DNA]</scope>
    <source>
        <strain evidence="12">HGW-Wallbacteria-1</strain>
    </source>
</reference>
<evidence type="ECO:0000256" key="1">
    <source>
        <dbReference type="ARBA" id="ARBA00004571"/>
    </source>
</evidence>
<dbReference type="EMBL" id="PGXC01000040">
    <property type="protein sequence ID" value="PKK88595.1"/>
    <property type="molecule type" value="Genomic_DNA"/>
</dbReference>
<dbReference type="PANTHER" id="PTHR30069">
    <property type="entry name" value="TONB-DEPENDENT OUTER MEMBRANE RECEPTOR"/>
    <property type="match status" value="1"/>
</dbReference>
<dbReference type="GO" id="GO:0044718">
    <property type="term" value="P:siderophore transmembrane transport"/>
    <property type="evidence" value="ECO:0007669"/>
    <property type="project" value="TreeGrafter"/>
</dbReference>
<comment type="caution">
    <text evidence="12">The sequence shown here is derived from an EMBL/GenBank/DDBJ whole genome shotgun (WGS) entry which is preliminary data.</text>
</comment>
<keyword evidence="6" id="KW-0798">TonB box</keyword>
<dbReference type="InterPro" id="IPR039426">
    <property type="entry name" value="TonB-dep_rcpt-like"/>
</dbReference>
<keyword evidence="7 10" id="KW-0472">Membrane</keyword>
<dbReference type="Proteomes" id="UP000233256">
    <property type="component" value="Unassembled WGS sequence"/>
</dbReference>
<comment type="subcellular location">
    <subcellularLocation>
        <location evidence="1">Cell outer membrane</location>
        <topology evidence="1">Multi-pass membrane protein</topology>
    </subcellularLocation>
</comment>
<evidence type="ECO:0000313" key="13">
    <source>
        <dbReference type="Proteomes" id="UP000233256"/>
    </source>
</evidence>
<evidence type="ECO:0000256" key="6">
    <source>
        <dbReference type="ARBA" id="ARBA00023077"/>
    </source>
</evidence>
<feature type="transmembrane region" description="Helical" evidence="10">
    <location>
        <begin position="57"/>
        <end position="84"/>
    </location>
</feature>
<keyword evidence="9" id="KW-0998">Cell outer membrane</keyword>
<dbReference type="Pfam" id="PF00593">
    <property type="entry name" value="TonB_dep_Rec_b-barrel"/>
    <property type="match status" value="1"/>
</dbReference>
<dbReference type="GO" id="GO:0009279">
    <property type="term" value="C:cell outer membrane"/>
    <property type="evidence" value="ECO:0007669"/>
    <property type="project" value="UniProtKB-SubCell"/>
</dbReference>
<dbReference type="PANTHER" id="PTHR30069:SF29">
    <property type="entry name" value="HEMOGLOBIN AND HEMOGLOBIN-HAPTOGLOBIN-BINDING PROTEIN 1-RELATED"/>
    <property type="match status" value="1"/>
</dbReference>
<keyword evidence="3" id="KW-1134">Transmembrane beta strand</keyword>
<evidence type="ECO:0000256" key="7">
    <source>
        <dbReference type="ARBA" id="ARBA00023136"/>
    </source>
</evidence>
<protein>
    <recommendedName>
        <fullName evidence="11">TonB-dependent receptor-like beta-barrel domain-containing protein</fullName>
    </recommendedName>
</protein>
<accession>A0A2N1PJS7</accession>
<name>A0A2N1PJS7_9BACT</name>
<evidence type="ECO:0000256" key="4">
    <source>
        <dbReference type="ARBA" id="ARBA00022692"/>
    </source>
</evidence>
<dbReference type="Gene3D" id="2.40.170.20">
    <property type="entry name" value="TonB-dependent receptor, beta-barrel domain"/>
    <property type="match status" value="1"/>
</dbReference>
<dbReference type="SUPFAM" id="SSF56935">
    <property type="entry name" value="Porins"/>
    <property type="match status" value="1"/>
</dbReference>
<evidence type="ECO:0000256" key="10">
    <source>
        <dbReference type="SAM" id="Phobius"/>
    </source>
</evidence>
<keyword evidence="10" id="KW-1133">Transmembrane helix</keyword>
<dbReference type="GO" id="GO:0015344">
    <property type="term" value="F:siderophore uptake transmembrane transporter activity"/>
    <property type="evidence" value="ECO:0007669"/>
    <property type="project" value="TreeGrafter"/>
</dbReference>
<keyword evidence="8" id="KW-0675">Receptor</keyword>
<dbReference type="AlphaFoldDB" id="A0A2N1PJS7"/>
<keyword evidence="4 10" id="KW-0812">Transmembrane</keyword>
<keyword evidence="2" id="KW-0813">Transport</keyword>
<evidence type="ECO:0000256" key="8">
    <source>
        <dbReference type="ARBA" id="ARBA00023170"/>
    </source>
</evidence>
<evidence type="ECO:0000259" key="11">
    <source>
        <dbReference type="Pfam" id="PF00593"/>
    </source>
</evidence>
<proteinExistence type="predicted"/>